<dbReference type="InterPro" id="IPR029068">
    <property type="entry name" value="Glyas_Bleomycin-R_OHBP_Dase"/>
</dbReference>
<dbReference type="InterPro" id="IPR037523">
    <property type="entry name" value="VOC_core"/>
</dbReference>
<protein>
    <submittedName>
        <fullName evidence="2">VOC family protein</fullName>
    </submittedName>
</protein>
<organism evidence="2 3">
    <name type="scientific">Pseudanabaena mucicola FACHB-723</name>
    <dbReference type="NCBI Taxonomy" id="2692860"/>
    <lineage>
        <taxon>Bacteria</taxon>
        <taxon>Bacillati</taxon>
        <taxon>Cyanobacteriota</taxon>
        <taxon>Cyanophyceae</taxon>
        <taxon>Pseudanabaenales</taxon>
        <taxon>Pseudanabaenaceae</taxon>
        <taxon>Pseudanabaena</taxon>
    </lineage>
</organism>
<evidence type="ECO:0000259" key="1">
    <source>
        <dbReference type="PROSITE" id="PS51819"/>
    </source>
</evidence>
<dbReference type="PROSITE" id="PS51819">
    <property type="entry name" value="VOC"/>
    <property type="match status" value="1"/>
</dbReference>
<comment type="caution">
    <text evidence="2">The sequence shown here is derived from an EMBL/GenBank/DDBJ whole genome shotgun (WGS) entry which is preliminary data.</text>
</comment>
<sequence length="136" mass="15292">MQIDYIALFVKDVMRSQSFYSDVLGFKFDKPAKPDGAEGYSGNIKVGIYDRSWLPKLFGDRGEQVISGNPFLLSMTVEDLDLVYQQICDRIVEHQGNHPVDTLVDIIAPPKVMPWGQKILFLSDPDGNILEIVQSS</sequence>
<gene>
    <name evidence="2" type="ORF">H6F41_00430</name>
</gene>
<dbReference type="Pfam" id="PF12681">
    <property type="entry name" value="Glyoxalase_2"/>
    <property type="match status" value="1"/>
</dbReference>
<dbReference type="Proteomes" id="UP000642094">
    <property type="component" value="Unassembled WGS sequence"/>
</dbReference>
<accession>A0ABR7ZT16</accession>
<evidence type="ECO:0000313" key="3">
    <source>
        <dbReference type="Proteomes" id="UP000642094"/>
    </source>
</evidence>
<dbReference type="EMBL" id="JACJQB010000001">
    <property type="protein sequence ID" value="MBD2186605.1"/>
    <property type="molecule type" value="Genomic_DNA"/>
</dbReference>
<dbReference type="Gene3D" id="3.10.180.10">
    <property type="entry name" value="2,3-Dihydroxybiphenyl 1,2-Dioxygenase, domain 1"/>
    <property type="match status" value="1"/>
</dbReference>
<dbReference type="SUPFAM" id="SSF54593">
    <property type="entry name" value="Glyoxalase/Bleomycin resistance protein/Dihydroxybiphenyl dioxygenase"/>
    <property type="match status" value="1"/>
</dbReference>
<feature type="domain" description="VOC" evidence="1">
    <location>
        <begin position="2"/>
        <end position="135"/>
    </location>
</feature>
<proteinExistence type="predicted"/>
<evidence type="ECO:0000313" key="2">
    <source>
        <dbReference type="EMBL" id="MBD2186605.1"/>
    </source>
</evidence>
<keyword evidence="3" id="KW-1185">Reference proteome</keyword>
<dbReference type="InterPro" id="IPR025870">
    <property type="entry name" value="Glyoxalase-like_dom"/>
</dbReference>
<dbReference type="RefSeq" id="WP_190401495.1">
    <property type="nucleotide sequence ID" value="NZ_JACJQB010000001.1"/>
</dbReference>
<reference evidence="2 3" key="1">
    <citation type="journal article" date="2020" name="ISME J.">
        <title>Comparative genomics reveals insights into cyanobacterial evolution and habitat adaptation.</title>
        <authorList>
            <person name="Chen M.Y."/>
            <person name="Teng W.K."/>
            <person name="Zhao L."/>
            <person name="Hu C.X."/>
            <person name="Zhou Y.K."/>
            <person name="Han B.P."/>
            <person name="Song L.R."/>
            <person name="Shu W.S."/>
        </authorList>
    </citation>
    <scope>NUCLEOTIDE SEQUENCE [LARGE SCALE GENOMIC DNA]</scope>
    <source>
        <strain evidence="2 3">FACHB-723</strain>
    </source>
</reference>
<name>A0ABR7ZT16_9CYAN</name>